<reference evidence="2 3" key="1">
    <citation type="journal article" date="2024" name="Plant J.">
        <title>Genome sequences and population genomics reveal climatic adaptation and genomic divergence between two closely related sweetgum species.</title>
        <authorList>
            <person name="Xu W.Q."/>
            <person name="Ren C.Q."/>
            <person name="Zhang X.Y."/>
            <person name="Comes H.P."/>
            <person name="Liu X.H."/>
            <person name="Li Y.G."/>
            <person name="Kettle C.J."/>
            <person name="Jalonen R."/>
            <person name="Gaisberger H."/>
            <person name="Ma Y.Z."/>
            <person name="Qiu Y.X."/>
        </authorList>
    </citation>
    <scope>NUCLEOTIDE SEQUENCE [LARGE SCALE GENOMIC DNA]</scope>
    <source>
        <strain evidence="2">Hangzhou</strain>
    </source>
</reference>
<dbReference type="AlphaFoldDB" id="A0AAP0RNM6"/>
<keyword evidence="3" id="KW-1185">Reference proteome</keyword>
<proteinExistence type="predicted"/>
<dbReference type="EMBL" id="JBBPBK010000008">
    <property type="protein sequence ID" value="KAK9279316.1"/>
    <property type="molecule type" value="Genomic_DNA"/>
</dbReference>
<accession>A0AAP0RNM6</accession>
<dbReference type="Proteomes" id="UP001415857">
    <property type="component" value="Unassembled WGS sequence"/>
</dbReference>
<evidence type="ECO:0000256" key="1">
    <source>
        <dbReference type="SAM" id="MobiDB-lite"/>
    </source>
</evidence>
<feature type="compositionally biased region" description="Basic residues" evidence="1">
    <location>
        <begin position="17"/>
        <end position="28"/>
    </location>
</feature>
<gene>
    <name evidence="2" type="ORF">L1049_012995</name>
</gene>
<protein>
    <submittedName>
        <fullName evidence="2">Uncharacterized protein</fullName>
    </submittedName>
</protein>
<organism evidence="2 3">
    <name type="scientific">Liquidambar formosana</name>
    <name type="common">Formosan gum</name>
    <dbReference type="NCBI Taxonomy" id="63359"/>
    <lineage>
        <taxon>Eukaryota</taxon>
        <taxon>Viridiplantae</taxon>
        <taxon>Streptophyta</taxon>
        <taxon>Embryophyta</taxon>
        <taxon>Tracheophyta</taxon>
        <taxon>Spermatophyta</taxon>
        <taxon>Magnoliopsida</taxon>
        <taxon>eudicotyledons</taxon>
        <taxon>Gunneridae</taxon>
        <taxon>Pentapetalae</taxon>
        <taxon>Saxifragales</taxon>
        <taxon>Altingiaceae</taxon>
        <taxon>Liquidambar</taxon>
    </lineage>
</organism>
<evidence type="ECO:0000313" key="2">
    <source>
        <dbReference type="EMBL" id="KAK9279316.1"/>
    </source>
</evidence>
<evidence type="ECO:0000313" key="3">
    <source>
        <dbReference type="Proteomes" id="UP001415857"/>
    </source>
</evidence>
<sequence length="75" mass="8497">MIRTHITEMKITAPSIPRKKPNRRSLPPKRGEIKRRIFRLLLKSAVAVSWRAAELGRKMGENGGCLISATSKRET</sequence>
<feature type="region of interest" description="Disordered" evidence="1">
    <location>
        <begin position="1"/>
        <end position="31"/>
    </location>
</feature>
<name>A0AAP0RNM6_LIQFO</name>
<comment type="caution">
    <text evidence="2">The sequence shown here is derived from an EMBL/GenBank/DDBJ whole genome shotgun (WGS) entry which is preliminary data.</text>
</comment>